<name>A0A553FR95_9CORY</name>
<evidence type="ECO:0000313" key="3">
    <source>
        <dbReference type="Proteomes" id="UP000320443"/>
    </source>
</evidence>
<organism evidence="2 3">
    <name type="scientific">Corynebacterium hiratae</name>
    <dbReference type="NCBI Taxonomy" id="3139423"/>
    <lineage>
        <taxon>Bacteria</taxon>
        <taxon>Bacillati</taxon>
        <taxon>Actinomycetota</taxon>
        <taxon>Actinomycetes</taxon>
        <taxon>Mycobacteriales</taxon>
        <taxon>Corynebacteriaceae</taxon>
        <taxon>Corynebacterium</taxon>
    </lineage>
</organism>
<comment type="caution">
    <text evidence="2">The sequence shown here is derived from an EMBL/GenBank/DDBJ whole genome shotgun (WGS) entry which is preliminary data.</text>
</comment>
<gene>
    <name evidence="2" type="ORF">FNY97_11020</name>
</gene>
<evidence type="ECO:0000313" key="2">
    <source>
        <dbReference type="EMBL" id="TRX59743.1"/>
    </source>
</evidence>
<keyword evidence="1" id="KW-0812">Transmembrane</keyword>
<keyword evidence="1" id="KW-1133">Transmembrane helix</keyword>
<feature type="transmembrane region" description="Helical" evidence="1">
    <location>
        <begin position="30"/>
        <end position="51"/>
    </location>
</feature>
<accession>A0A553FR95</accession>
<dbReference type="AlphaFoldDB" id="A0A553FR95"/>
<protein>
    <submittedName>
        <fullName evidence="2">Uncharacterized protein</fullName>
    </submittedName>
</protein>
<dbReference type="EMBL" id="VKDK01000022">
    <property type="protein sequence ID" value="TRX59743.1"/>
    <property type="molecule type" value="Genomic_DNA"/>
</dbReference>
<evidence type="ECO:0000256" key="1">
    <source>
        <dbReference type="SAM" id="Phobius"/>
    </source>
</evidence>
<dbReference type="Proteomes" id="UP000320443">
    <property type="component" value="Unassembled WGS sequence"/>
</dbReference>
<reference evidence="2 3" key="1">
    <citation type="submission" date="2019-07" db="EMBL/GenBank/DDBJ databases">
        <title>Draft genome of C. aurimucosum strain 2274.</title>
        <authorList>
            <person name="Pacheco L.G.C."/>
            <person name="Aguiar E.R.G.R."/>
            <person name="Santos C.S."/>
            <person name="Rocha D.J.P.G."/>
            <person name="Sant'Anna L.O."/>
            <person name="Mattos-Guaraldi A.L."/>
            <person name="Santos L.S."/>
        </authorList>
    </citation>
    <scope>NUCLEOTIDE SEQUENCE [LARGE SCALE GENOMIC DNA]</scope>
    <source>
        <strain evidence="2 3">2274</strain>
    </source>
</reference>
<keyword evidence="1" id="KW-0472">Membrane</keyword>
<proteinExistence type="predicted"/>
<keyword evidence="3" id="KW-1185">Reference proteome</keyword>
<sequence length="69" mass="7850">MIVERDLAQEQREAAARDKADGWVSVFVEWIPSMLLSVVMLGALMFGMYYVEHGTLDITQPIVNQHITQ</sequence>